<dbReference type="InterPro" id="IPR009044">
    <property type="entry name" value="ssDNA-bd_transcriptional_reg"/>
</dbReference>
<gene>
    <name evidence="9" type="ORF">SPAPADRAFT_142754</name>
</gene>
<dbReference type="RefSeq" id="XP_007376680.1">
    <property type="nucleotide sequence ID" value="XM_007376618.1"/>
</dbReference>
<feature type="compositionally biased region" description="Basic and acidic residues" evidence="7">
    <location>
        <begin position="123"/>
        <end position="134"/>
    </location>
</feature>
<evidence type="ECO:0000256" key="4">
    <source>
        <dbReference type="ARBA" id="ARBA00023125"/>
    </source>
</evidence>
<keyword evidence="3" id="KW-0805">Transcription regulation</keyword>
<keyword evidence="5" id="KW-0804">Transcription</keyword>
<evidence type="ECO:0000256" key="6">
    <source>
        <dbReference type="ARBA" id="ARBA00023242"/>
    </source>
</evidence>
<organism evidence="10">
    <name type="scientific">Spathaspora passalidarum (strain NRRL Y-27907 / 11-Y1)</name>
    <dbReference type="NCBI Taxonomy" id="619300"/>
    <lineage>
        <taxon>Eukaryota</taxon>
        <taxon>Fungi</taxon>
        <taxon>Dikarya</taxon>
        <taxon>Ascomycota</taxon>
        <taxon>Saccharomycotina</taxon>
        <taxon>Pichiomycetes</taxon>
        <taxon>Debaryomycetaceae</taxon>
        <taxon>Spathaspora</taxon>
    </lineage>
</organism>
<feature type="compositionally biased region" description="Acidic residues" evidence="7">
    <location>
        <begin position="113"/>
        <end position="122"/>
    </location>
</feature>
<dbReference type="Gene3D" id="2.30.31.10">
    <property type="entry name" value="Transcriptional Coactivator Pc4, Chain A"/>
    <property type="match status" value="1"/>
</dbReference>
<feature type="region of interest" description="Disordered" evidence="7">
    <location>
        <begin position="89"/>
        <end position="140"/>
    </location>
</feature>
<evidence type="ECO:0000313" key="9">
    <source>
        <dbReference type="EMBL" id="EGW30647.1"/>
    </source>
</evidence>
<evidence type="ECO:0000256" key="3">
    <source>
        <dbReference type="ARBA" id="ARBA00023015"/>
    </source>
</evidence>
<name>G3ASA7_SPAPN</name>
<dbReference type="InterPro" id="IPR045125">
    <property type="entry name" value="Sub1/Tcp4-like"/>
</dbReference>
<protein>
    <recommendedName>
        <fullName evidence="8">Transcriptional coactivator p15 (PC4) C-terminal domain-containing protein</fullName>
    </recommendedName>
</protein>
<keyword evidence="10" id="KW-1185">Reference proteome</keyword>
<evidence type="ECO:0000256" key="5">
    <source>
        <dbReference type="ARBA" id="ARBA00023163"/>
    </source>
</evidence>
<evidence type="ECO:0000256" key="7">
    <source>
        <dbReference type="SAM" id="MobiDB-lite"/>
    </source>
</evidence>
<feature type="compositionally biased region" description="Polar residues" evidence="7">
    <location>
        <begin position="1"/>
        <end position="11"/>
    </location>
</feature>
<comment type="subcellular location">
    <subcellularLocation>
        <location evidence="1">Nucleus</location>
    </subcellularLocation>
</comment>
<feature type="compositionally biased region" description="Basic and acidic residues" evidence="7">
    <location>
        <begin position="100"/>
        <end position="112"/>
    </location>
</feature>
<comment type="similarity">
    <text evidence="2">Belongs to the transcriptional coactivator PC4 family.</text>
</comment>
<dbReference type="KEGG" id="spaa:SPAPADRAFT_142754"/>
<dbReference type="EMBL" id="GL996504">
    <property type="protein sequence ID" value="EGW30647.1"/>
    <property type="molecule type" value="Genomic_DNA"/>
</dbReference>
<dbReference type="STRING" id="619300.G3ASA7"/>
<keyword evidence="4" id="KW-0238">DNA-binding</keyword>
<dbReference type="OrthoDB" id="2505440at2759"/>
<reference evidence="9 10" key="1">
    <citation type="journal article" date="2011" name="Proc. Natl. Acad. Sci. U.S.A.">
        <title>Comparative genomics of xylose-fermenting fungi for enhanced biofuel production.</title>
        <authorList>
            <person name="Wohlbach D.J."/>
            <person name="Kuo A."/>
            <person name="Sato T.K."/>
            <person name="Potts K.M."/>
            <person name="Salamov A.A."/>
            <person name="LaButti K.M."/>
            <person name="Sun H."/>
            <person name="Clum A."/>
            <person name="Pangilinan J.L."/>
            <person name="Lindquist E.A."/>
            <person name="Lucas S."/>
            <person name="Lapidus A."/>
            <person name="Jin M."/>
            <person name="Gunawan C."/>
            <person name="Balan V."/>
            <person name="Dale B.E."/>
            <person name="Jeffries T.W."/>
            <person name="Zinkel R."/>
            <person name="Barry K.W."/>
            <person name="Grigoriev I.V."/>
            <person name="Gasch A.P."/>
        </authorList>
    </citation>
    <scope>NUCLEOTIDE SEQUENCE [LARGE SCALE GENOMIC DNA]</scope>
    <source>
        <strain evidence="10">NRRL Y-27907 / 11-Y1</strain>
    </source>
</reference>
<dbReference type="Pfam" id="PF02229">
    <property type="entry name" value="PC4"/>
    <property type="match status" value="1"/>
</dbReference>
<dbReference type="InParanoid" id="G3ASA7"/>
<dbReference type="SUPFAM" id="SSF54447">
    <property type="entry name" value="ssDNA-binding transcriptional regulator domain"/>
    <property type="match status" value="1"/>
</dbReference>
<evidence type="ECO:0000256" key="2">
    <source>
        <dbReference type="ARBA" id="ARBA00009001"/>
    </source>
</evidence>
<dbReference type="eggNOG" id="KOG2712">
    <property type="taxonomic scope" value="Eukaryota"/>
</dbReference>
<dbReference type="AlphaFoldDB" id="G3ASA7"/>
<evidence type="ECO:0000259" key="8">
    <source>
        <dbReference type="Pfam" id="PF02229"/>
    </source>
</evidence>
<dbReference type="InterPro" id="IPR003173">
    <property type="entry name" value="PC4_C"/>
</dbReference>
<feature type="domain" description="Transcriptional coactivator p15 (PC4) C-terminal" evidence="8">
    <location>
        <begin position="26"/>
        <end position="77"/>
    </location>
</feature>
<sequence>MAFKRSFSNRAGGNAGSSPGEETVIELDKKKQVTIRKFNNINLVDIREFYIDKDGERKPGKKGISLTEDTWYKLLENTNKIQNALDVLNGQVPKSATPSKQEKPTKKQKVENSDDEEEFEDVDISKKPPAKQEQESDADD</sequence>
<dbReference type="GO" id="GO:0005634">
    <property type="term" value="C:nucleus"/>
    <property type="evidence" value="ECO:0007669"/>
    <property type="project" value="UniProtKB-SubCell"/>
</dbReference>
<keyword evidence="6" id="KW-0539">Nucleus</keyword>
<dbReference type="OMA" id="WYKLLEN"/>
<dbReference type="PANTHER" id="PTHR13215">
    <property type="entry name" value="RNA POLYMERASE II TRANSCRIPTIONAL COACTIVATOR"/>
    <property type="match status" value="1"/>
</dbReference>
<feature type="region of interest" description="Disordered" evidence="7">
    <location>
        <begin position="1"/>
        <end position="23"/>
    </location>
</feature>
<dbReference type="GeneID" id="18870481"/>
<proteinExistence type="inferred from homology"/>
<dbReference type="GO" id="GO:0060261">
    <property type="term" value="P:positive regulation of transcription initiation by RNA polymerase II"/>
    <property type="evidence" value="ECO:0007669"/>
    <property type="project" value="InterPro"/>
</dbReference>
<evidence type="ECO:0000256" key="1">
    <source>
        <dbReference type="ARBA" id="ARBA00004123"/>
    </source>
</evidence>
<dbReference type="HOGENOM" id="CLU_144950_0_0_1"/>
<dbReference type="GO" id="GO:0003677">
    <property type="term" value="F:DNA binding"/>
    <property type="evidence" value="ECO:0007669"/>
    <property type="project" value="UniProtKB-KW"/>
</dbReference>
<dbReference type="Proteomes" id="UP000000709">
    <property type="component" value="Unassembled WGS sequence"/>
</dbReference>
<dbReference type="GO" id="GO:0003713">
    <property type="term" value="F:transcription coactivator activity"/>
    <property type="evidence" value="ECO:0007669"/>
    <property type="project" value="InterPro"/>
</dbReference>
<evidence type="ECO:0000313" key="10">
    <source>
        <dbReference type="Proteomes" id="UP000000709"/>
    </source>
</evidence>
<accession>G3ASA7</accession>